<keyword evidence="2" id="KW-0067">ATP-binding</keyword>
<dbReference type="AlphaFoldDB" id="C2CGY2"/>
<dbReference type="Gene3D" id="3.40.50.300">
    <property type="entry name" value="P-loop containing nucleotide triphosphate hydrolases"/>
    <property type="match status" value="1"/>
</dbReference>
<accession>C2CGY2</accession>
<organism evidence="2 3">
    <name type="scientific">Anaerococcus tetradius ATCC 35098</name>
    <dbReference type="NCBI Taxonomy" id="525255"/>
    <lineage>
        <taxon>Bacteria</taxon>
        <taxon>Bacillati</taxon>
        <taxon>Bacillota</taxon>
        <taxon>Tissierellia</taxon>
        <taxon>Tissierellales</taxon>
        <taxon>Peptoniphilaceae</taxon>
        <taxon>Anaerococcus</taxon>
    </lineage>
</organism>
<reference evidence="2 3" key="1">
    <citation type="submission" date="2009-01" db="EMBL/GenBank/DDBJ databases">
        <authorList>
            <person name="Qin X."/>
            <person name="Bachman B."/>
            <person name="Battles P."/>
            <person name="Bell A."/>
            <person name="Bess C."/>
            <person name="Bickham C."/>
            <person name="Chaboub L."/>
            <person name="Chen D."/>
            <person name="Coyle M."/>
            <person name="Deiros D.R."/>
            <person name="Dinh H."/>
            <person name="Forbes L."/>
            <person name="Fowler G."/>
            <person name="Francisco L."/>
            <person name="Fu Q."/>
            <person name="Gubbala S."/>
            <person name="Hale W."/>
            <person name="Han Y."/>
            <person name="Hemphill L."/>
            <person name="Highlander S.K."/>
            <person name="Hirani K."/>
            <person name="Hogues M."/>
            <person name="Jackson L."/>
            <person name="Jakkamsetti A."/>
            <person name="Javaid M."/>
            <person name="Jiang H."/>
            <person name="Korchina V."/>
            <person name="Kovar C."/>
            <person name="Lara F."/>
            <person name="Lee S."/>
            <person name="Mata R."/>
            <person name="Mathew T."/>
            <person name="Moen C."/>
            <person name="Morales K."/>
            <person name="Munidasa M."/>
            <person name="Nazareth L."/>
            <person name="Ngo R."/>
            <person name="Nguyen L."/>
            <person name="Okwuonu G."/>
            <person name="Ongeri F."/>
            <person name="Patil S."/>
            <person name="Petrosino J."/>
            <person name="Pham C."/>
            <person name="Pham P."/>
            <person name="Pu L.-L."/>
            <person name="Puazo M."/>
            <person name="Raj R."/>
            <person name="Reid J."/>
            <person name="Rouhana J."/>
            <person name="Saada N."/>
            <person name="Shang Y."/>
            <person name="Simmons D."/>
            <person name="Thornton R."/>
            <person name="Warren J."/>
            <person name="Weissenberger G."/>
            <person name="Zhang J."/>
            <person name="Zhang L."/>
            <person name="Zhou C."/>
            <person name="Zhu D."/>
            <person name="Muzny D."/>
            <person name="Worley K."/>
            <person name="Gibbs R."/>
        </authorList>
    </citation>
    <scope>NUCLEOTIDE SEQUENCE [LARGE SCALE GENOMIC DNA]</scope>
    <source>
        <strain evidence="2 3">ATCC 35098</strain>
    </source>
</reference>
<dbReference type="PANTHER" id="PTHR24221:SF654">
    <property type="entry name" value="ATP-BINDING CASSETTE SUB-FAMILY B MEMBER 6"/>
    <property type="match status" value="1"/>
</dbReference>
<gene>
    <name evidence="2" type="ORF">HMPREF0077_0742</name>
</gene>
<evidence type="ECO:0000259" key="1">
    <source>
        <dbReference type="Pfam" id="PF00005"/>
    </source>
</evidence>
<name>C2CGY2_9FIRM</name>
<dbReference type="InterPro" id="IPR003439">
    <property type="entry name" value="ABC_transporter-like_ATP-bd"/>
</dbReference>
<dbReference type="GO" id="GO:0034040">
    <property type="term" value="F:ATPase-coupled lipid transmembrane transporter activity"/>
    <property type="evidence" value="ECO:0007669"/>
    <property type="project" value="TreeGrafter"/>
</dbReference>
<dbReference type="InterPro" id="IPR039421">
    <property type="entry name" value="Type_1_exporter"/>
</dbReference>
<evidence type="ECO:0000313" key="3">
    <source>
        <dbReference type="Proteomes" id="UP000003744"/>
    </source>
</evidence>
<proteinExistence type="predicted"/>
<keyword evidence="2" id="KW-0547">Nucleotide-binding</keyword>
<dbReference type="GO" id="GO:0005524">
    <property type="term" value="F:ATP binding"/>
    <property type="evidence" value="ECO:0007669"/>
    <property type="project" value="UniProtKB-KW"/>
</dbReference>
<dbReference type="Pfam" id="PF00005">
    <property type="entry name" value="ABC_tran"/>
    <property type="match status" value="1"/>
</dbReference>
<protein>
    <submittedName>
        <fullName evidence="2">ABC transporter, ATP-binding protein</fullName>
    </submittedName>
</protein>
<dbReference type="eggNOG" id="COG1132">
    <property type="taxonomic scope" value="Bacteria"/>
</dbReference>
<sequence>MLKNIDFKAGSIFVNGIDLHDIDKKSYYDKLSLISQNVFIFTDTLKDNISYGGRLDKKSHIFKEARLEKLINSRKSIETFISSDELSGGEKQRIAIARVLYKNSDLIVLDEFTAALDQENEKEIVDTFMNMNNKDKIYITISHRKYPLSMANKILDLNDGSFKELI</sequence>
<dbReference type="EMBL" id="ACGC01000044">
    <property type="protein sequence ID" value="EEI83142.1"/>
    <property type="molecule type" value="Genomic_DNA"/>
</dbReference>
<dbReference type="InterPro" id="IPR027417">
    <property type="entry name" value="P-loop_NTPase"/>
</dbReference>
<dbReference type="Proteomes" id="UP000003744">
    <property type="component" value="Unassembled WGS sequence"/>
</dbReference>
<evidence type="ECO:0000313" key="2">
    <source>
        <dbReference type="EMBL" id="EEI83142.1"/>
    </source>
</evidence>
<dbReference type="PANTHER" id="PTHR24221">
    <property type="entry name" value="ATP-BINDING CASSETTE SUB-FAMILY B"/>
    <property type="match status" value="1"/>
</dbReference>
<dbReference type="HOGENOM" id="CLU_000604_1_9_9"/>
<dbReference type="GO" id="GO:0016887">
    <property type="term" value="F:ATP hydrolysis activity"/>
    <property type="evidence" value="ECO:0007669"/>
    <property type="project" value="InterPro"/>
</dbReference>
<feature type="domain" description="ABC transporter" evidence="1">
    <location>
        <begin position="4"/>
        <end position="114"/>
    </location>
</feature>
<dbReference type="SUPFAM" id="SSF52540">
    <property type="entry name" value="P-loop containing nucleoside triphosphate hydrolases"/>
    <property type="match status" value="1"/>
</dbReference>
<comment type="caution">
    <text evidence="2">The sequence shown here is derived from an EMBL/GenBank/DDBJ whole genome shotgun (WGS) entry which is preliminary data.</text>
</comment>